<feature type="region of interest" description="Disordered" evidence="7">
    <location>
        <begin position="508"/>
        <end position="538"/>
    </location>
</feature>
<feature type="domain" description="BZIP" evidence="8">
    <location>
        <begin position="294"/>
        <end position="357"/>
    </location>
</feature>
<dbReference type="GO" id="GO:0005789">
    <property type="term" value="C:endoplasmic reticulum membrane"/>
    <property type="evidence" value="ECO:0007669"/>
    <property type="project" value="UniProtKB-SubCell"/>
</dbReference>
<dbReference type="AlphaFoldDB" id="A0A8R1E0K4"/>
<dbReference type="InterPro" id="IPR046347">
    <property type="entry name" value="bZIP_sf"/>
</dbReference>
<dbReference type="GO" id="GO:0005634">
    <property type="term" value="C:nucleus"/>
    <property type="evidence" value="ECO:0007669"/>
    <property type="project" value="TreeGrafter"/>
</dbReference>
<keyword evidence="2" id="KW-0805">Transcription regulation</keyword>
<proteinExistence type="predicted"/>
<feature type="compositionally biased region" description="Low complexity" evidence="7">
    <location>
        <begin position="223"/>
        <end position="245"/>
    </location>
</feature>
<dbReference type="InterPro" id="IPR051381">
    <property type="entry name" value="CREB_ATF_subfamily"/>
</dbReference>
<dbReference type="SUPFAM" id="SSF57959">
    <property type="entry name" value="Leucine zipper domain"/>
    <property type="match status" value="1"/>
</dbReference>
<dbReference type="GO" id="GO:0000981">
    <property type="term" value="F:DNA-binding transcription factor activity, RNA polymerase II-specific"/>
    <property type="evidence" value="ECO:0007669"/>
    <property type="project" value="TreeGrafter"/>
</dbReference>
<evidence type="ECO:0000313" key="10">
    <source>
        <dbReference type="Proteomes" id="UP000005237"/>
    </source>
</evidence>
<evidence type="ECO:0000256" key="5">
    <source>
        <dbReference type="ARBA" id="ARBA00023242"/>
    </source>
</evidence>
<dbReference type="Proteomes" id="UP000005237">
    <property type="component" value="Unassembled WGS sequence"/>
</dbReference>
<feature type="compositionally biased region" description="Low complexity" evidence="7">
    <location>
        <begin position="172"/>
        <end position="187"/>
    </location>
</feature>
<dbReference type="InterPro" id="IPR004827">
    <property type="entry name" value="bZIP"/>
</dbReference>
<feature type="region of interest" description="Disordered" evidence="7">
    <location>
        <begin position="172"/>
        <end position="208"/>
    </location>
</feature>
<feature type="compositionally biased region" description="Low complexity" evidence="7">
    <location>
        <begin position="517"/>
        <end position="536"/>
    </location>
</feature>
<evidence type="ECO:0000256" key="2">
    <source>
        <dbReference type="ARBA" id="ARBA00023015"/>
    </source>
</evidence>
<dbReference type="GO" id="GO:0000978">
    <property type="term" value="F:RNA polymerase II cis-regulatory region sequence-specific DNA binding"/>
    <property type="evidence" value="ECO:0007669"/>
    <property type="project" value="TreeGrafter"/>
</dbReference>
<keyword evidence="4" id="KW-0804">Transcription</keyword>
<evidence type="ECO:0000256" key="6">
    <source>
        <dbReference type="SAM" id="Coils"/>
    </source>
</evidence>
<comment type="subcellular location">
    <subcellularLocation>
        <location evidence="1">Endoplasmic reticulum membrane</location>
        <topology evidence="1">Single-pass type II membrane protein</topology>
    </subcellularLocation>
</comment>
<evidence type="ECO:0000256" key="1">
    <source>
        <dbReference type="ARBA" id="ARBA00004648"/>
    </source>
</evidence>
<protein>
    <submittedName>
        <fullName evidence="9">BZIP domain-containing protein</fullName>
    </submittedName>
</protein>
<keyword evidence="10" id="KW-1185">Reference proteome</keyword>
<dbReference type="PROSITE" id="PS00036">
    <property type="entry name" value="BZIP_BASIC"/>
    <property type="match status" value="1"/>
</dbReference>
<evidence type="ECO:0000313" key="9">
    <source>
        <dbReference type="EnsemblMetazoa" id="CJA17455b.1"/>
    </source>
</evidence>
<dbReference type="EnsemblMetazoa" id="CJA17455b.1">
    <property type="protein sequence ID" value="CJA17455b.1"/>
    <property type="gene ID" value="WBGene00136657"/>
</dbReference>
<keyword evidence="3" id="KW-0238">DNA-binding</keyword>
<feature type="region of interest" description="Disordered" evidence="7">
    <location>
        <begin position="103"/>
        <end position="122"/>
    </location>
</feature>
<dbReference type="SMART" id="SM00338">
    <property type="entry name" value="BRLZ"/>
    <property type="match status" value="1"/>
</dbReference>
<name>A0A8R1E0K4_CAEJA</name>
<sequence>MKLNEMDLDFDDSAAMGPTLMDLMNKHSDNGGVNLDEDQWNDDLFGALGGDMELNEDKFNPDEFDSIINNFDDGMDQLMGCNIDESLQSDHCYAASLSPDDGSLPISPASTSPSSYHSSGGEENMDSYFKLDILQQASQELLLNPKDDDFEICRSGPLIAYTNATAAAASAATVQHHQQQQQQQQQQKRLSHAGFPHHNTGIVRFKSNPARVINPANISLNASSSYPHNSSTTSSTSSSVTSTSSGGYMKTPGANGERRKYPQLVLNEEEKRLCKKEGIILPEFYPLTKAEERDLKRIRRKIRNKRSAQTSRKRKQDYIEQLEDRVSESTKENQALKQQIERLTSENQTVLSQLKKLQAQLCQSAKRSTQAGTCLAVIMLSACLLVAPHLNPLTHQDAQNALECIDESCQPSQTPTSGNSASSTPMAAVLPAAPVMVASRHQSINNHHHQLHQNLQQQVIHNNNNNNNNNNKNAKFQSGNLSEHHLSLDPPPPTLQPQQFYKREEMRIAGGGGPRKTSSSISSSTVSSTTSSTATSPIYRTSRTLGAYEEQCDASDDCANMPPLVPMKNLNYAPQVGQKRKILTQTAPRATYRTVQQPNPQHYKVHAQQQKVQYVTMQGNVVERPVKYEVISDYIKMEDEPSTGRFINSWTSSTVAQPRLHSQVNASSRLPRQMNTLGPQTVYAGPAVKKVKTQMF</sequence>
<dbReference type="PANTHER" id="PTHR45996">
    <property type="entry name" value="AGAP001464-PB"/>
    <property type="match status" value="1"/>
</dbReference>
<reference evidence="9" key="2">
    <citation type="submission" date="2022-06" db="UniProtKB">
        <authorList>
            <consortium name="EnsemblMetazoa"/>
        </authorList>
    </citation>
    <scope>IDENTIFICATION</scope>
    <source>
        <strain evidence="9">DF5081</strain>
    </source>
</reference>
<evidence type="ECO:0000256" key="4">
    <source>
        <dbReference type="ARBA" id="ARBA00023163"/>
    </source>
</evidence>
<feature type="coiled-coil region" evidence="6">
    <location>
        <begin position="305"/>
        <end position="360"/>
    </location>
</feature>
<keyword evidence="5" id="KW-0539">Nucleus</keyword>
<evidence type="ECO:0000256" key="7">
    <source>
        <dbReference type="SAM" id="MobiDB-lite"/>
    </source>
</evidence>
<evidence type="ECO:0000256" key="3">
    <source>
        <dbReference type="ARBA" id="ARBA00023125"/>
    </source>
</evidence>
<reference evidence="10" key="1">
    <citation type="submission" date="2010-08" db="EMBL/GenBank/DDBJ databases">
        <authorList>
            <consortium name="Caenorhabditis japonica Sequencing Consortium"/>
            <person name="Wilson R.K."/>
        </authorList>
    </citation>
    <scope>NUCLEOTIDE SEQUENCE [LARGE SCALE GENOMIC DNA]</scope>
    <source>
        <strain evidence="10">DF5081</strain>
    </source>
</reference>
<accession>A0A8R1E0K4</accession>
<dbReference type="PROSITE" id="PS50217">
    <property type="entry name" value="BZIP"/>
    <property type="match status" value="1"/>
</dbReference>
<organism evidence="9 10">
    <name type="scientific">Caenorhabditis japonica</name>
    <dbReference type="NCBI Taxonomy" id="281687"/>
    <lineage>
        <taxon>Eukaryota</taxon>
        <taxon>Metazoa</taxon>
        <taxon>Ecdysozoa</taxon>
        <taxon>Nematoda</taxon>
        <taxon>Chromadorea</taxon>
        <taxon>Rhabditida</taxon>
        <taxon>Rhabditina</taxon>
        <taxon>Rhabditomorpha</taxon>
        <taxon>Rhabditoidea</taxon>
        <taxon>Rhabditidae</taxon>
        <taxon>Peloderinae</taxon>
        <taxon>Caenorhabditis</taxon>
    </lineage>
</organism>
<keyword evidence="6" id="KW-0175">Coiled coil</keyword>
<dbReference type="Pfam" id="PF00170">
    <property type="entry name" value="bZIP_1"/>
    <property type="match status" value="1"/>
</dbReference>
<feature type="compositionally biased region" description="Low complexity" evidence="7">
    <location>
        <begin position="103"/>
        <end position="119"/>
    </location>
</feature>
<dbReference type="PANTHER" id="PTHR45996:SF3">
    <property type="entry name" value="CREB-H TRANSCRIPTION FACTOR HOMOLOG LET-607"/>
    <property type="match status" value="1"/>
</dbReference>
<feature type="region of interest" description="Disordered" evidence="7">
    <location>
        <begin position="222"/>
        <end position="263"/>
    </location>
</feature>
<evidence type="ECO:0000259" key="8">
    <source>
        <dbReference type="PROSITE" id="PS50217"/>
    </source>
</evidence>
<dbReference type="Gene3D" id="1.20.5.170">
    <property type="match status" value="1"/>
</dbReference>